<keyword evidence="6" id="KW-0472">Membrane</keyword>
<dbReference type="RefSeq" id="WP_147130396.1">
    <property type="nucleotide sequence ID" value="NZ_VOSC01000005.1"/>
</dbReference>
<dbReference type="InterPro" id="IPR005467">
    <property type="entry name" value="His_kinase_dom"/>
</dbReference>
<keyword evidence="6" id="KW-1133">Transmembrane helix</keyword>
<organism evidence="8 9">
    <name type="scientific">Seonamhaeicola algicola</name>
    <dbReference type="NCBI Taxonomy" id="1719036"/>
    <lineage>
        <taxon>Bacteria</taxon>
        <taxon>Pseudomonadati</taxon>
        <taxon>Bacteroidota</taxon>
        <taxon>Flavobacteriia</taxon>
        <taxon>Flavobacteriales</taxon>
        <taxon>Flavobacteriaceae</taxon>
    </lineage>
</organism>
<dbReference type="Proteomes" id="UP000321790">
    <property type="component" value="Unassembled WGS sequence"/>
</dbReference>
<keyword evidence="9" id="KW-1185">Reference proteome</keyword>
<evidence type="ECO:0000256" key="2">
    <source>
        <dbReference type="ARBA" id="ARBA00012438"/>
    </source>
</evidence>
<evidence type="ECO:0000313" key="8">
    <source>
        <dbReference type="EMBL" id="TXE15017.1"/>
    </source>
</evidence>
<dbReference type="InterPro" id="IPR050482">
    <property type="entry name" value="Sensor_HK_TwoCompSys"/>
</dbReference>
<gene>
    <name evidence="8" type="ORF">FUA26_00480</name>
</gene>
<dbReference type="GO" id="GO:0000160">
    <property type="term" value="P:phosphorelay signal transduction system"/>
    <property type="evidence" value="ECO:0007669"/>
    <property type="project" value="UniProtKB-KW"/>
</dbReference>
<dbReference type="Pfam" id="PF02518">
    <property type="entry name" value="HATPase_c"/>
    <property type="match status" value="1"/>
</dbReference>
<evidence type="ECO:0000256" key="5">
    <source>
        <dbReference type="ARBA" id="ARBA00023012"/>
    </source>
</evidence>
<dbReference type="EC" id="2.7.13.3" evidence="2"/>
<evidence type="ECO:0000256" key="3">
    <source>
        <dbReference type="ARBA" id="ARBA00022679"/>
    </source>
</evidence>
<feature type="transmembrane region" description="Helical" evidence="6">
    <location>
        <begin position="6"/>
        <end position="31"/>
    </location>
</feature>
<dbReference type="EMBL" id="VOSC01000005">
    <property type="protein sequence ID" value="TXE15017.1"/>
    <property type="molecule type" value="Genomic_DNA"/>
</dbReference>
<name>A0A5C7B3J6_9FLAO</name>
<feature type="domain" description="Histidine kinase" evidence="7">
    <location>
        <begin position="164"/>
        <end position="248"/>
    </location>
</feature>
<keyword evidence="3" id="KW-0808">Transferase</keyword>
<comment type="catalytic activity">
    <reaction evidence="1">
        <text>ATP + protein L-histidine = ADP + protein N-phospho-L-histidine.</text>
        <dbReference type="EC" id="2.7.13.3"/>
    </reaction>
</comment>
<dbReference type="PANTHER" id="PTHR24421:SF10">
    <property type="entry name" value="NITRATE_NITRITE SENSOR PROTEIN NARQ"/>
    <property type="match status" value="1"/>
</dbReference>
<dbReference type="SUPFAM" id="SSF55874">
    <property type="entry name" value="ATPase domain of HSP90 chaperone/DNA topoisomerase II/histidine kinase"/>
    <property type="match status" value="1"/>
</dbReference>
<proteinExistence type="predicted"/>
<comment type="caution">
    <text evidence="8">The sequence shown here is derived from an EMBL/GenBank/DDBJ whole genome shotgun (WGS) entry which is preliminary data.</text>
</comment>
<evidence type="ECO:0000259" key="7">
    <source>
        <dbReference type="PROSITE" id="PS50109"/>
    </source>
</evidence>
<sequence length="248" mass="28501">MDEKEIQSFLITSSVVLVSLVVTMIFLFLIFQKRKNKLLIEQKEAERHFEKEISKAQIEIREQILRNISWELHDNIGQLLTLAKIQVQSHTGLDDVKETLNISLKELRSLAKLVHPDILKHKLLTEIIALEIERFNRLNVIKAKLKVIGEPVKLNAKKELIFFRILQEFFSNTIKHAKASKLYVELNYGAKDLTIMVEDNGQGFETNEQACSGIGLSNIKSRIKLINAKADFVSKPNEGTKLTITYKY</sequence>
<dbReference type="GO" id="GO:0004673">
    <property type="term" value="F:protein histidine kinase activity"/>
    <property type="evidence" value="ECO:0007669"/>
    <property type="project" value="UniProtKB-EC"/>
</dbReference>
<evidence type="ECO:0000256" key="6">
    <source>
        <dbReference type="SAM" id="Phobius"/>
    </source>
</evidence>
<dbReference type="AlphaFoldDB" id="A0A5C7B3J6"/>
<keyword evidence="6" id="KW-0812">Transmembrane</keyword>
<evidence type="ECO:0000313" key="9">
    <source>
        <dbReference type="Proteomes" id="UP000321790"/>
    </source>
</evidence>
<dbReference type="Gene3D" id="3.30.565.10">
    <property type="entry name" value="Histidine kinase-like ATPase, C-terminal domain"/>
    <property type="match status" value="1"/>
</dbReference>
<keyword evidence="4 8" id="KW-0418">Kinase</keyword>
<dbReference type="PANTHER" id="PTHR24421">
    <property type="entry name" value="NITRATE/NITRITE SENSOR PROTEIN NARX-RELATED"/>
    <property type="match status" value="1"/>
</dbReference>
<evidence type="ECO:0000256" key="1">
    <source>
        <dbReference type="ARBA" id="ARBA00000085"/>
    </source>
</evidence>
<reference evidence="9" key="1">
    <citation type="submission" date="2019-08" db="EMBL/GenBank/DDBJ databases">
        <title>Seonamhaeicola sediminis sp. nov., isolated from marine sediment.</title>
        <authorList>
            <person name="Cao W.R."/>
        </authorList>
    </citation>
    <scope>NUCLEOTIDE SEQUENCE [LARGE SCALE GENOMIC DNA]</scope>
    <source>
        <strain evidence="9">Gy8</strain>
    </source>
</reference>
<dbReference type="OrthoDB" id="9760839at2"/>
<dbReference type="CDD" id="cd16917">
    <property type="entry name" value="HATPase_UhpB-NarQ-NarX-like"/>
    <property type="match status" value="1"/>
</dbReference>
<keyword evidence="5" id="KW-0902">Two-component regulatory system</keyword>
<accession>A0A5C7B3J6</accession>
<dbReference type="InterPro" id="IPR036890">
    <property type="entry name" value="HATPase_C_sf"/>
</dbReference>
<protein>
    <recommendedName>
        <fullName evidence="2">histidine kinase</fullName>
        <ecNumber evidence="2">2.7.13.3</ecNumber>
    </recommendedName>
</protein>
<dbReference type="InterPro" id="IPR003594">
    <property type="entry name" value="HATPase_dom"/>
</dbReference>
<dbReference type="PROSITE" id="PS50109">
    <property type="entry name" value="HIS_KIN"/>
    <property type="match status" value="1"/>
</dbReference>
<evidence type="ECO:0000256" key="4">
    <source>
        <dbReference type="ARBA" id="ARBA00022777"/>
    </source>
</evidence>